<dbReference type="Pfam" id="PF03031">
    <property type="entry name" value="NIF"/>
    <property type="match status" value="1"/>
</dbReference>
<dbReference type="Proteomes" id="UP000029981">
    <property type="component" value="Chromosome 1"/>
</dbReference>
<dbReference type="InterPro" id="IPR023214">
    <property type="entry name" value="HAD_sf"/>
</dbReference>
<reference evidence="2 3" key="2">
    <citation type="journal article" date="2009" name="PLoS ONE">
        <title>An integrated genetic and cytogenetic map of the cucumber genome.</title>
        <authorList>
            <person name="Ren Y."/>
            <person name="Zhang Z."/>
            <person name="Liu J."/>
            <person name="Staub J.E."/>
            <person name="Han Y."/>
            <person name="Cheng Z."/>
            <person name="Li X."/>
            <person name="Lu J."/>
            <person name="Miao H."/>
            <person name="Kang H."/>
            <person name="Xie B."/>
            <person name="Gu X."/>
            <person name="Wang X."/>
            <person name="Du Y."/>
            <person name="Jin W."/>
            <person name="Huang S."/>
        </authorList>
    </citation>
    <scope>NUCLEOTIDE SEQUENCE [LARGE SCALE GENOMIC DNA]</scope>
    <source>
        <strain evidence="3">cv. 9930</strain>
    </source>
</reference>
<evidence type="ECO:0000313" key="3">
    <source>
        <dbReference type="Proteomes" id="UP000029981"/>
    </source>
</evidence>
<keyword evidence="3" id="KW-1185">Reference proteome</keyword>
<dbReference type="EMBL" id="CM002922">
    <property type="protein sequence ID" value="KGN65360.1"/>
    <property type="molecule type" value="Genomic_DNA"/>
</dbReference>
<reference evidence="2 3" key="1">
    <citation type="journal article" date="2009" name="Nat. Genet.">
        <title>The genome of the cucumber, Cucumis sativus L.</title>
        <authorList>
            <person name="Huang S."/>
            <person name="Li R."/>
            <person name="Zhang Z."/>
            <person name="Li L."/>
            <person name="Gu X."/>
            <person name="Fan W."/>
            <person name="Lucas W.J."/>
            <person name="Wang X."/>
            <person name="Xie B."/>
            <person name="Ni P."/>
            <person name="Ren Y."/>
            <person name="Zhu H."/>
            <person name="Li J."/>
            <person name="Lin K."/>
            <person name="Jin W."/>
            <person name="Fei Z."/>
            <person name="Li G."/>
            <person name="Staub J."/>
            <person name="Kilian A."/>
            <person name="van der Vossen E.A."/>
            <person name="Wu Y."/>
            <person name="Guo J."/>
            <person name="He J."/>
            <person name="Jia Z."/>
            <person name="Ren Y."/>
            <person name="Tian G."/>
            <person name="Lu Y."/>
            <person name="Ruan J."/>
            <person name="Qian W."/>
            <person name="Wang M."/>
            <person name="Huang Q."/>
            <person name="Li B."/>
            <person name="Xuan Z."/>
            <person name="Cao J."/>
            <person name="Asan"/>
            <person name="Wu Z."/>
            <person name="Zhang J."/>
            <person name="Cai Q."/>
            <person name="Bai Y."/>
            <person name="Zhao B."/>
            <person name="Han Y."/>
            <person name="Li Y."/>
            <person name="Li X."/>
            <person name="Wang S."/>
            <person name="Shi Q."/>
            <person name="Liu S."/>
            <person name="Cho W.K."/>
            <person name="Kim J.Y."/>
            <person name="Xu Y."/>
            <person name="Heller-Uszynska K."/>
            <person name="Miao H."/>
            <person name="Cheng Z."/>
            <person name="Zhang S."/>
            <person name="Wu J."/>
            <person name="Yang Y."/>
            <person name="Kang H."/>
            <person name="Li M."/>
            <person name="Liang H."/>
            <person name="Ren X."/>
            <person name="Shi Z."/>
            <person name="Wen M."/>
            <person name="Jian M."/>
            <person name="Yang H."/>
            <person name="Zhang G."/>
            <person name="Yang Z."/>
            <person name="Chen R."/>
            <person name="Liu S."/>
            <person name="Li J."/>
            <person name="Ma L."/>
            <person name="Liu H."/>
            <person name="Zhou Y."/>
            <person name="Zhao J."/>
            <person name="Fang X."/>
            <person name="Li G."/>
            <person name="Fang L."/>
            <person name="Li Y."/>
            <person name="Liu D."/>
            <person name="Zheng H."/>
            <person name="Zhang Y."/>
            <person name="Qin N."/>
            <person name="Li Z."/>
            <person name="Yang G."/>
            <person name="Yang S."/>
            <person name="Bolund L."/>
            <person name="Kristiansen K."/>
            <person name="Zheng H."/>
            <person name="Li S."/>
            <person name="Zhang X."/>
            <person name="Yang H."/>
            <person name="Wang J."/>
            <person name="Sun R."/>
            <person name="Zhang B."/>
            <person name="Jiang S."/>
            <person name="Wang J."/>
            <person name="Du Y."/>
            <person name="Li S."/>
        </authorList>
    </citation>
    <scope>NUCLEOTIDE SEQUENCE [LARGE SCALE GENOMIC DNA]</scope>
    <source>
        <strain evidence="3">cv. 9930</strain>
    </source>
</reference>
<dbReference type="STRING" id="3659.A0A0A0LTV9"/>
<sequence length="52" mass="6053">MYVCLYFFNVFERSELHEFLIQAAAFVELVLFTTGFEGYAKPLVDRIDTGKI</sequence>
<evidence type="ECO:0000313" key="2">
    <source>
        <dbReference type="EMBL" id="KGN65360.1"/>
    </source>
</evidence>
<dbReference type="Gene3D" id="3.40.50.1000">
    <property type="entry name" value="HAD superfamily/HAD-like"/>
    <property type="match status" value="1"/>
</dbReference>
<dbReference type="SUPFAM" id="SSF56784">
    <property type="entry name" value="HAD-like"/>
    <property type="match status" value="1"/>
</dbReference>
<name>A0A0A0LTV9_CUCSA</name>
<evidence type="ECO:0000259" key="1">
    <source>
        <dbReference type="PROSITE" id="PS50969"/>
    </source>
</evidence>
<feature type="domain" description="FCP1 homology" evidence="1">
    <location>
        <begin position="1"/>
        <end position="52"/>
    </location>
</feature>
<dbReference type="Gramene" id="KGN65360">
    <property type="protein sequence ID" value="KGN65360"/>
    <property type="gene ID" value="Csa_1G373510"/>
</dbReference>
<dbReference type="AlphaFoldDB" id="A0A0A0LTV9"/>
<dbReference type="InterPro" id="IPR004274">
    <property type="entry name" value="FCP1_dom"/>
</dbReference>
<reference evidence="2 3" key="3">
    <citation type="journal article" date="2010" name="BMC Genomics">
        <title>Transcriptome sequencing and comparative analysis of cucumber flowers with different sex types.</title>
        <authorList>
            <person name="Guo S."/>
            <person name="Zheng Y."/>
            <person name="Joung J.G."/>
            <person name="Liu S."/>
            <person name="Zhang Z."/>
            <person name="Crasta O.R."/>
            <person name="Sobral B.W."/>
            <person name="Xu Y."/>
            <person name="Huang S."/>
            <person name="Fei Z."/>
        </authorList>
    </citation>
    <scope>NUCLEOTIDE SEQUENCE [LARGE SCALE GENOMIC DNA]</scope>
    <source>
        <strain evidence="3">cv. 9930</strain>
    </source>
</reference>
<organism evidence="2 3">
    <name type="scientific">Cucumis sativus</name>
    <name type="common">Cucumber</name>
    <dbReference type="NCBI Taxonomy" id="3659"/>
    <lineage>
        <taxon>Eukaryota</taxon>
        <taxon>Viridiplantae</taxon>
        <taxon>Streptophyta</taxon>
        <taxon>Embryophyta</taxon>
        <taxon>Tracheophyta</taxon>
        <taxon>Spermatophyta</taxon>
        <taxon>Magnoliopsida</taxon>
        <taxon>eudicotyledons</taxon>
        <taxon>Gunneridae</taxon>
        <taxon>Pentapetalae</taxon>
        <taxon>rosids</taxon>
        <taxon>fabids</taxon>
        <taxon>Cucurbitales</taxon>
        <taxon>Cucurbitaceae</taxon>
        <taxon>Benincaseae</taxon>
        <taxon>Cucumis</taxon>
    </lineage>
</organism>
<protein>
    <recommendedName>
        <fullName evidence="1">FCP1 homology domain-containing protein</fullName>
    </recommendedName>
</protein>
<accession>A0A0A0LTV9</accession>
<gene>
    <name evidence="2" type="ORF">Csa_1G373510</name>
</gene>
<proteinExistence type="predicted"/>
<dbReference type="InterPro" id="IPR036412">
    <property type="entry name" value="HAD-like_sf"/>
</dbReference>
<reference evidence="2 3" key="4">
    <citation type="journal article" date="2011" name="BMC Genomics">
        <title>RNA-Seq improves annotation of protein-coding genes in the cucumber genome.</title>
        <authorList>
            <person name="Li Z."/>
            <person name="Zhang Z."/>
            <person name="Yan P."/>
            <person name="Huang S."/>
            <person name="Fei Z."/>
            <person name="Lin K."/>
        </authorList>
    </citation>
    <scope>NUCLEOTIDE SEQUENCE [LARGE SCALE GENOMIC DNA]</scope>
    <source>
        <strain evidence="3">cv. 9930</strain>
    </source>
</reference>
<dbReference type="PROSITE" id="PS50969">
    <property type="entry name" value="FCP1"/>
    <property type="match status" value="1"/>
</dbReference>